<organism evidence="3 4">
    <name type="scientific">Parerythrobacter jejuensis</name>
    <dbReference type="NCBI Taxonomy" id="795812"/>
    <lineage>
        <taxon>Bacteria</taxon>
        <taxon>Pseudomonadati</taxon>
        <taxon>Pseudomonadota</taxon>
        <taxon>Alphaproteobacteria</taxon>
        <taxon>Sphingomonadales</taxon>
        <taxon>Erythrobacteraceae</taxon>
        <taxon>Parerythrobacter</taxon>
    </lineage>
</organism>
<proteinExistence type="predicted"/>
<keyword evidence="2" id="KW-0732">Signal</keyword>
<evidence type="ECO:0000313" key="3">
    <source>
        <dbReference type="EMBL" id="MXP32472.1"/>
    </source>
</evidence>
<dbReference type="Proteomes" id="UP000446786">
    <property type="component" value="Unassembled WGS sequence"/>
</dbReference>
<feature type="signal peptide" evidence="2">
    <location>
        <begin position="1"/>
        <end position="24"/>
    </location>
</feature>
<dbReference type="RefSeq" id="WP_160779807.1">
    <property type="nucleotide sequence ID" value="NZ_BAAAZF010000001.1"/>
</dbReference>
<evidence type="ECO:0000313" key="4">
    <source>
        <dbReference type="Proteomes" id="UP000446786"/>
    </source>
</evidence>
<evidence type="ECO:0000256" key="1">
    <source>
        <dbReference type="SAM" id="MobiDB-lite"/>
    </source>
</evidence>
<feature type="chain" id="PRO_5032935123" description="Lipoprotein" evidence="2">
    <location>
        <begin position="25"/>
        <end position="130"/>
    </location>
</feature>
<name>A0A845ANT3_9SPHN</name>
<dbReference type="AlphaFoldDB" id="A0A845ANT3"/>
<gene>
    <name evidence="3" type="ORF">GRI94_11645</name>
</gene>
<evidence type="ECO:0008006" key="5">
    <source>
        <dbReference type="Google" id="ProtNLM"/>
    </source>
</evidence>
<dbReference type="EMBL" id="WTYE01000001">
    <property type="protein sequence ID" value="MXP32472.1"/>
    <property type="molecule type" value="Genomic_DNA"/>
</dbReference>
<keyword evidence="4" id="KW-1185">Reference proteome</keyword>
<protein>
    <recommendedName>
        <fullName evidence="5">Lipoprotein</fullName>
    </recommendedName>
</protein>
<comment type="caution">
    <text evidence="3">The sequence shown here is derived from an EMBL/GenBank/DDBJ whole genome shotgun (WGS) entry which is preliminary data.</text>
</comment>
<sequence>MKKLIAIASLAALGACSQSEPSTGADPTEVVVPQPSVTAGTYEATNAEGAVNRAVLAEDGTYATYGADGSATGSGSWTNVGRRTCFDPEGDTTEVCYTDGTPAEDGTFTATSDDGNVISVRPVEGDIATE</sequence>
<dbReference type="PROSITE" id="PS51257">
    <property type="entry name" value="PROKAR_LIPOPROTEIN"/>
    <property type="match status" value="1"/>
</dbReference>
<accession>A0A845ANT3</accession>
<reference evidence="3 4" key="1">
    <citation type="submission" date="2019-12" db="EMBL/GenBank/DDBJ databases">
        <title>Genomic-based taxomic classification of the family Erythrobacteraceae.</title>
        <authorList>
            <person name="Xu L."/>
        </authorList>
    </citation>
    <scope>NUCLEOTIDE SEQUENCE [LARGE SCALE GENOMIC DNA]</scope>
    <source>
        <strain evidence="3 4">JCM 16677</strain>
    </source>
</reference>
<feature type="region of interest" description="Disordered" evidence="1">
    <location>
        <begin position="99"/>
        <end position="130"/>
    </location>
</feature>
<evidence type="ECO:0000256" key="2">
    <source>
        <dbReference type="SAM" id="SignalP"/>
    </source>
</evidence>
<dbReference type="OrthoDB" id="7409815at2"/>